<dbReference type="Proteomes" id="UP000053766">
    <property type="component" value="Unassembled WGS sequence"/>
</dbReference>
<protein>
    <submittedName>
        <fullName evidence="4">CX module</fullName>
    </submittedName>
</protein>
<feature type="signal peptide" evidence="2">
    <location>
        <begin position="1"/>
        <end position="23"/>
    </location>
</feature>
<evidence type="ECO:0000313" key="4">
    <source>
        <dbReference type="EMBL" id="KJH47462.1"/>
    </source>
</evidence>
<dbReference type="EMBL" id="KN716306">
    <property type="protein sequence ID" value="KJH47462.1"/>
    <property type="molecule type" value="Genomic_DNA"/>
</dbReference>
<feature type="compositionally biased region" description="Low complexity" evidence="1">
    <location>
        <begin position="31"/>
        <end position="43"/>
    </location>
</feature>
<evidence type="ECO:0000259" key="3">
    <source>
        <dbReference type="Pfam" id="PF01705"/>
    </source>
</evidence>
<sequence length="249" mass="26906">MRRDRAWLLIAILFLELLPPVDARRGGILGGSRSRGSSASRTGGLFGGSGVHHQRPHQTGTGWGSGGTRQNYGTGGGFGGRSHSPKSGGLGNLLGGVMHRKHGHHHGAHRFTSHGIGSRSRSNTFKNMIVGAAAGYLTYQAGRAIIRSIAGPMMWNNRPYYWGSNYYRPQRGQENICRMPIDPSDPQFGNIYEPDGVTRPREIVWGCGYYEYCCGYECCRGGGASTIGGYGASIGYAFAVVYIARAYLV</sequence>
<feature type="region of interest" description="Disordered" evidence="1">
    <location>
        <begin position="29"/>
        <end position="90"/>
    </location>
</feature>
<evidence type="ECO:0000256" key="2">
    <source>
        <dbReference type="SAM" id="SignalP"/>
    </source>
</evidence>
<dbReference type="AlphaFoldDB" id="A0A0D8XUG1"/>
<feature type="compositionally biased region" description="Gly residues" evidence="1">
    <location>
        <begin position="61"/>
        <end position="80"/>
    </location>
</feature>
<accession>A0A0D8XUG1</accession>
<name>A0A0D8XUG1_DICVI</name>
<reference evidence="4 5" key="1">
    <citation type="submission" date="2013-11" db="EMBL/GenBank/DDBJ databases">
        <title>Draft genome of the bovine lungworm Dictyocaulus viviparus.</title>
        <authorList>
            <person name="Mitreva M."/>
        </authorList>
    </citation>
    <scope>NUCLEOTIDE SEQUENCE [LARGE SCALE GENOMIC DNA]</scope>
    <source>
        <strain evidence="4 5">HannoverDv2000</strain>
    </source>
</reference>
<dbReference type="PANTHER" id="PTHR47520">
    <property type="entry name" value="CX DOMAIN-CONTAINING PROTEIN-RELATED"/>
    <property type="match status" value="1"/>
</dbReference>
<organism evidence="4 5">
    <name type="scientific">Dictyocaulus viviparus</name>
    <name type="common">Bovine lungworm</name>
    <dbReference type="NCBI Taxonomy" id="29172"/>
    <lineage>
        <taxon>Eukaryota</taxon>
        <taxon>Metazoa</taxon>
        <taxon>Ecdysozoa</taxon>
        <taxon>Nematoda</taxon>
        <taxon>Chromadorea</taxon>
        <taxon>Rhabditida</taxon>
        <taxon>Rhabditina</taxon>
        <taxon>Rhabditomorpha</taxon>
        <taxon>Strongyloidea</taxon>
        <taxon>Metastrongylidae</taxon>
        <taxon>Dictyocaulus</taxon>
    </lineage>
</organism>
<dbReference type="PANTHER" id="PTHR47520:SF11">
    <property type="entry name" value="CX DOMAIN-CONTAINING PROTEIN"/>
    <property type="match status" value="1"/>
</dbReference>
<keyword evidence="5" id="KW-1185">Reference proteome</keyword>
<dbReference type="InterPro" id="IPR002619">
    <property type="entry name" value="CX"/>
</dbReference>
<feature type="domain" description="CX" evidence="3">
    <location>
        <begin position="160"/>
        <end position="219"/>
    </location>
</feature>
<reference evidence="5" key="2">
    <citation type="journal article" date="2016" name="Sci. Rep.">
        <title>Dictyocaulus viviparus genome, variome and transcriptome elucidate lungworm biology and support future intervention.</title>
        <authorList>
            <person name="McNulty S.N."/>
            <person name="Strube C."/>
            <person name="Rosa B.A."/>
            <person name="Martin J.C."/>
            <person name="Tyagi R."/>
            <person name="Choi Y.J."/>
            <person name="Wang Q."/>
            <person name="Hallsworth Pepin K."/>
            <person name="Zhang X."/>
            <person name="Ozersky P."/>
            <person name="Wilson R.K."/>
            <person name="Sternberg P.W."/>
            <person name="Gasser R.B."/>
            <person name="Mitreva M."/>
        </authorList>
    </citation>
    <scope>NUCLEOTIDE SEQUENCE [LARGE SCALE GENOMIC DNA]</scope>
    <source>
        <strain evidence="5">HannoverDv2000</strain>
    </source>
</reference>
<dbReference type="Pfam" id="PF01705">
    <property type="entry name" value="CX"/>
    <property type="match status" value="1"/>
</dbReference>
<proteinExistence type="predicted"/>
<feature type="chain" id="PRO_5002335954" evidence="2">
    <location>
        <begin position="24"/>
        <end position="249"/>
    </location>
</feature>
<gene>
    <name evidence="4" type="ORF">DICVIV_06449</name>
</gene>
<evidence type="ECO:0000313" key="5">
    <source>
        <dbReference type="Proteomes" id="UP000053766"/>
    </source>
</evidence>
<evidence type="ECO:0000256" key="1">
    <source>
        <dbReference type="SAM" id="MobiDB-lite"/>
    </source>
</evidence>
<dbReference type="OrthoDB" id="5873947at2759"/>
<keyword evidence="2" id="KW-0732">Signal</keyword>